<evidence type="ECO:0000313" key="1">
    <source>
        <dbReference type="EMBL" id="KAL0404069.1"/>
    </source>
</evidence>
<gene>
    <name evidence="1" type="ORF">Sradi_2047700</name>
</gene>
<reference evidence="1" key="2">
    <citation type="journal article" date="2024" name="Plant">
        <title>Genomic evolution and insights into agronomic trait innovations of Sesamum species.</title>
        <authorList>
            <person name="Miao H."/>
            <person name="Wang L."/>
            <person name="Qu L."/>
            <person name="Liu H."/>
            <person name="Sun Y."/>
            <person name="Le M."/>
            <person name="Wang Q."/>
            <person name="Wei S."/>
            <person name="Zheng Y."/>
            <person name="Lin W."/>
            <person name="Duan Y."/>
            <person name="Cao H."/>
            <person name="Xiong S."/>
            <person name="Wang X."/>
            <person name="Wei L."/>
            <person name="Li C."/>
            <person name="Ma Q."/>
            <person name="Ju M."/>
            <person name="Zhao R."/>
            <person name="Li G."/>
            <person name="Mu C."/>
            <person name="Tian Q."/>
            <person name="Mei H."/>
            <person name="Zhang T."/>
            <person name="Gao T."/>
            <person name="Zhang H."/>
        </authorList>
    </citation>
    <scope>NUCLEOTIDE SEQUENCE</scope>
    <source>
        <strain evidence="1">G02</strain>
    </source>
</reference>
<sequence>MSAFFRGMTIVVVETAELIRLGTLGSVSPCPGSCYQPFLLNSHESLCDGDRQRGVYNIYPVERGFSVSGVNMGFLGGSLLLDLLTFFSPAVFLGCLSFLHVNVFRCSGQEGVKLGNRLLGQRLEKVPIQEPLGESTGFHFLGGSRHLQCCSIESLLVLLQWLIVFLANGEKTELRLLQLPTASKLVQKERTEFLEAPDGAHG</sequence>
<organism evidence="1">
    <name type="scientific">Sesamum radiatum</name>
    <name type="common">Black benniseed</name>
    <dbReference type="NCBI Taxonomy" id="300843"/>
    <lineage>
        <taxon>Eukaryota</taxon>
        <taxon>Viridiplantae</taxon>
        <taxon>Streptophyta</taxon>
        <taxon>Embryophyta</taxon>
        <taxon>Tracheophyta</taxon>
        <taxon>Spermatophyta</taxon>
        <taxon>Magnoliopsida</taxon>
        <taxon>eudicotyledons</taxon>
        <taxon>Gunneridae</taxon>
        <taxon>Pentapetalae</taxon>
        <taxon>asterids</taxon>
        <taxon>lamiids</taxon>
        <taxon>Lamiales</taxon>
        <taxon>Pedaliaceae</taxon>
        <taxon>Sesamum</taxon>
    </lineage>
</organism>
<protein>
    <submittedName>
        <fullName evidence="1">Uncharacterized protein</fullName>
    </submittedName>
</protein>
<name>A0AAW2THF2_SESRA</name>
<proteinExistence type="predicted"/>
<dbReference type="AlphaFoldDB" id="A0AAW2THF2"/>
<dbReference type="EMBL" id="JACGWJ010000008">
    <property type="protein sequence ID" value="KAL0404069.1"/>
    <property type="molecule type" value="Genomic_DNA"/>
</dbReference>
<comment type="caution">
    <text evidence="1">The sequence shown here is derived from an EMBL/GenBank/DDBJ whole genome shotgun (WGS) entry which is preliminary data.</text>
</comment>
<reference evidence="1" key="1">
    <citation type="submission" date="2020-06" db="EMBL/GenBank/DDBJ databases">
        <authorList>
            <person name="Li T."/>
            <person name="Hu X."/>
            <person name="Zhang T."/>
            <person name="Song X."/>
            <person name="Zhang H."/>
            <person name="Dai N."/>
            <person name="Sheng W."/>
            <person name="Hou X."/>
            <person name="Wei L."/>
        </authorList>
    </citation>
    <scope>NUCLEOTIDE SEQUENCE</scope>
    <source>
        <strain evidence="1">G02</strain>
        <tissue evidence="1">Leaf</tissue>
    </source>
</reference>
<accession>A0AAW2THF2</accession>